<dbReference type="InterPro" id="IPR016181">
    <property type="entry name" value="Acyl_CoA_acyltransferase"/>
</dbReference>
<dbReference type="PROSITE" id="PS51186">
    <property type="entry name" value="GNAT"/>
    <property type="match status" value="1"/>
</dbReference>
<dbReference type="InterPro" id="IPR013653">
    <property type="entry name" value="GCN5-like_dom"/>
</dbReference>
<dbReference type="InterPro" id="IPR000182">
    <property type="entry name" value="GNAT_dom"/>
</dbReference>
<proteinExistence type="predicted"/>
<name>A0A6P3BTM3_9BURK</name>
<organism evidence="2 3">
    <name type="scientific">Burkholderia contaminans</name>
    <dbReference type="NCBI Taxonomy" id="488447"/>
    <lineage>
        <taxon>Bacteria</taxon>
        <taxon>Pseudomonadati</taxon>
        <taxon>Pseudomonadota</taxon>
        <taxon>Betaproteobacteria</taxon>
        <taxon>Burkholderiales</taxon>
        <taxon>Burkholderiaceae</taxon>
        <taxon>Burkholderia</taxon>
        <taxon>Burkholderia cepacia complex</taxon>
    </lineage>
</organism>
<evidence type="ECO:0000313" key="2">
    <source>
        <dbReference type="EMBL" id="VWD62164.1"/>
    </source>
</evidence>
<evidence type="ECO:0000259" key="1">
    <source>
        <dbReference type="PROSITE" id="PS51186"/>
    </source>
</evidence>
<sequence>MSDATTGTAPGSAHPLDQVVWNALAGRQRRFALGHDRAWRFPAAVAPFAAIEDASAASFDALRALIAAHGPAALVTPDEIGPPAGLSVIRRANLLQMVWQRTRDPAPESGYVTLAEADVPDMLALTTAAQPGPFGPRTFELGHYIGIRSEGRLAAMAGQRMQVDGYTEISAVCVDAAFRRQGLAARLMRALIAEIDARADTPFLHVLTSNQVAIERYLALGFIVRREMNLLVLGDGHA</sequence>
<dbReference type="GO" id="GO:0016747">
    <property type="term" value="F:acyltransferase activity, transferring groups other than amino-acyl groups"/>
    <property type="evidence" value="ECO:0007669"/>
    <property type="project" value="InterPro"/>
</dbReference>
<dbReference type="Proteomes" id="UP000494109">
    <property type="component" value="Unassembled WGS sequence"/>
</dbReference>
<reference evidence="2 3" key="1">
    <citation type="submission" date="2019-09" db="EMBL/GenBank/DDBJ databases">
        <authorList>
            <person name="Depoorter E."/>
        </authorList>
    </citation>
    <scope>NUCLEOTIDE SEQUENCE [LARGE SCALE GENOMIC DNA]</scope>
    <source>
        <strain evidence="2">R-71033</strain>
    </source>
</reference>
<dbReference type="CDD" id="cd04301">
    <property type="entry name" value="NAT_SF"/>
    <property type="match status" value="1"/>
</dbReference>
<keyword evidence="2" id="KW-0808">Transferase</keyword>
<accession>A0A6P3BTM3</accession>
<protein>
    <submittedName>
        <fullName evidence="2">Acetyltransferase (GNAT) family protein</fullName>
    </submittedName>
</protein>
<evidence type="ECO:0000313" key="3">
    <source>
        <dbReference type="Proteomes" id="UP000494109"/>
    </source>
</evidence>
<dbReference type="AlphaFoldDB" id="A0A6P3BTM3"/>
<feature type="domain" description="N-acetyltransferase" evidence="1">
    <location>
        <begin position="109"/>
        <end position="238"/>
    </location>
</feature>
<dbReference type="EMBL" id="CABVQS010000042">
    <property type="protein sequence ID" value="VWD62164.1"/>
    <property type="molecule type" value="Genomic_DNA"/>
</dbReference>
<dbReference type="RefSeq" id="WP_174948116.1">
    <property type="nucleotide sequence ID" value="NZ_CABVQS010000042.1"/>
</dbReference>
<gene>
    <name evidence="2" type="ORF">BCO71033_06706</name>
</gene>
<dbReference type="SUPFAM" id="SSF55729">
    <property type="entry name" value="Acyl-CoA N-acyltransferases (Nat)"/>
    <property type="match status" value="1"/>
</dbReference>
<dbReference type="Gene3D" id="3.40.630.30">
    <property type="match status" value="1"/>
</dbReference>
<dbReference type="Pfam" id="PF08445">
    <property type="entry name" value="FR47"/>
    <property type="match status" value="1"/>
</dbReference>